<keyword evidence="6" id="KW-1185">Reference proteome</keyword>
<dbReference type="SFLD" id="SFLDS00005">
    <property type="entry name" value="Isoprenoid_Synthase_Type_I"/>
    <property type="match status" value="1"/>
</dbReference>
<sequence>MAAVEGLTSGGELPRKYVRIPDMFASIMSVAPRVNPHYHKVKQEAEKWAISVLSLDEQQAMKCSMADVTYLAALWVPDADEEALRVFADWMHWVFYFDDQFDEGHLKDDPEAAKEEILATLATMDDGHPVVAASDNPLRYVFQYTWLCFQKRASPDLQKRYKKSIEDYFDGVLRQVDIASGSTTVGVEEFMHSRRSAIGVYPAQDLAEYARGIELPTHVFDDKAVMELRRISSDITCLQNDILSYRKDLAEGTEHNIIHVYRKQGLSEQQAVDAVDGMFNGLYKHWYLALAEIAPWGEQVDREMLKYIDCCRDVALGNLYWSFETGRYLGKEGETVHRTRMMAVP</sequence>
<keyword evidence="3 4" id="KW-0460">Magnesium</keyword>
<evidence type="ECO:0000256" key="2">
    <source>
        <dbReference type="ARBA" id="ARBA00006333"/>
    </source>
</evidence>
<comment type="cofactor">
    <cofactor evidence="1 4">
        <name>Mg(2+)</name>
        <dbReference type="ChEBI" id="CHEBI:18420"/>
    </cofactor>
</comment>
<reference evidence="5 6" key="1">
    <citation type="submission" date="2016-10" db="EMBL/GenBank/DDBJ databases">
        <title>Proteomics and genomics reveal pathogen-plant mechanisms compatible with a hemibiotrophic lifestyle of Diplodia corticola.</title>
        <authorList>
            <person name="Fernandes I."/>
            <person name="De Jonge R."/>
            <person name="Van De Peer Y."/>
            <person name="Devreese B."/>
            <person name="Alves A."/>
            <person name="Esteves A.C."/>
        </authorList>
    </citation>
    <scope>NUCLEOTIDE SEQUENCE [LARGE SCALE GENOMIC DNA]</scope>
    <source>
        <strain evidence="5 6">CBS 112549</strain>
    </source>
</reference>
<keyword evidence="4" id="KW-0479">Metal-binding</keyword>
<dbReference type="EC" id="4.2.3.-" evidence="4"/>
<organism evidence="5 6">
    <name type="scientific">Diplodia corticola</name>
    <dbReference type="NCBI Taxonomy" id="236234"/>
    <lineage>
        <taxon>Eukaryota</taxon>
        <taxon>Fungi</taxon>
        <taxon>Dikarya</taxon>
        <taxon>Ascomycota</taxon>
        <taxon>Pezizomycotina</taxon>
        <taxon>Dothideomycetes</taxon>
        <taxon>Dothideomycetes incertae sedis</taxon>
        <taxon>Botryosphaeriales</taxon>
        <taxon>Botryosphaeriaceae</taxon>
        <taxon>Diplodia</taxon>
    </lineage>
</organism>
<dbReference type="GO" id="GO:0046872">
    <property type="term" value="F:metal ion binding"/>
    <property type="evidence" value="ECO:0007669"/>
    <property type="project" value="UniProtKB-KW"/>
</dbReference>
<dbReference type="InterPro" id="IPR008949">
    <property type="entry name" value="Isoprenoid_synthase_dom_sf"/>
</dbReference>
<dbReference type="GO" id="GO:0008299">
    <property type="term" value="P:isoprenoid biosynthetic process"/>
    <property type="evidence" value="ECO:0007669"/>
    <property type="project" value="UniProtKB-ARBA"/>
</dbReference>
<dbReference type="GeneID" id="31011229"/>
<dbReference type="EMBL" id="MNUE01000013">
    <property type="protein sequence ID" value="OJD36052.1"/>
    <property type="molecule type" value="Genomic_DNA"/>
</dbReference>
<evidence type="ECO:0000256" key="4">
    <source>
        <dbReference type="RuleBase" id="RU366034"/>
    </source>
</evidence>
<dbReference type="PANTHER" id="PTHR35201">
    <property type="entry name" value="TERPENE SYNTHASE"/>
    <property type="match status" value="1"/>
</dbReference>
<dbReference type="AlphaFoldDB" id="A0A1J9S814"/>
<evidence type="ECO:0000313" key="5">
    <source>
        <dbReference type="EMBL" id="OJD36052.1"/>
    </source>
</evidence>
<dbReference type="OrthoDB" id="2861623at2759"/>
<dbReference type="SUPFAM" id="SSF48576">
    <property type="entry name" value="Terpenoid synthases"/>
    <property type="match status" value="1"/>
</dbReference>
<dbReference type="Proteomes" id="UP000183809">
    <property type="component" value="Unassembled WGS sequence"/>
</dbReference>
<dbReference type="Gene3D" id="1.10.600.10">
    <property type="entry name" value="Farnesyl Diphosphate Synthase"/>
    <property type="match status" value="1"/>
</dbReference>
<dbReference type="InterPro" id="IPR034686">
    <property type="entry name" value="Terpene_cyclase-like_2"/>
</dbReference>
<evidence type="ECO:0000256" key="1">
    <source>
        <dbReference type="ARBA" id="ARBA00001946"/>
    </source>
</evidence>
<dbReference type="RefSeq" id="XP_020132312.1">
    <property type="nucleotide sequence ID" value="XM_020270970.1"/>
</dbReference>
<dbReference type="PANTHER" id="PTHR35201:SF4">
    <property type="entry name" value="BETA-PINACENE SYNTHASE-RELATED"/>
    <property type="match status" value="1"/>
</dbReference>
<dbReference type="STRING" id="236234.A0A1J9S814"/>
<dbReference type="SFLD" id="SFLDG01020">
    <property type="entry name" value="Terpene_Cyclase_Like_2"/>
    <property type="match status" value="1"/>
</dbReference>
<dbReference type="GO" id="GO:0010333">
    <property type="term" value="F:terpene synthase activity"/>
    <property type="evidence" value="ECO:0007669"/>
    <property type="project" value="InterPro"/>
</dbReference>
<gene>
    <name evidence="5" type="ORF">BKCO1_1300084</name>
</gene>
<proteinExistence type="inferred from homology"/>
<comment type="similarity">
    <text evidence="2 4">Belongs to the terpene synthase family.</text>
</comment>
<dbReference type="Pfam" id="PF19086">
    <property type="entry name" value="Terpene_syn_C_2"/>
    <property type="match status" value="1"/>
</dbReference>
<name>A0A1J9S814_9PEZI</name>
<keyword evidence="4" id="KW-0456">Lyase</keyword>
<protein>
    <recommendedName>
        <fullName evidence="4">Terpene synthase</fullName>
        <ecNumber evidence="4">4.2.3.-</ecNumber>
    </recommendedName>
</protein>
<accession>A0A1J9S814</accession>
<evidence type="ECO:0000256" key="3">
    <source>
        <dbReference type="ARBA" id="ARBA00022842"/>
    </source>
</evidence>
<comment type="caution">
    <text evidence="5">The sequence shown here is derived from an EMBL/GenBank/DDBJ whole genome shotgun (WGS) entry which is preliminary data.</text>
</comment>
<evidence type="ECO:0000313" key="6">
    <source>
        <dbReference type="Proteomes" id="UP000183809"/>
    </source>
</evidence>